<gene>
    <name evidence="1" type="ORF">HanXRQr2_Chr04g0177811</name>
</gene>
<name>A0A9K3JA16_HELAN</name>
<protein>
    <submittedName>
        <fullName evidence="1">Uncharacterized protein</fullName>
    </submittedName>
</protein>
<proteinExistence type="predicted"/>
<evidence type="ECO:0000313" key="2">
    <source>
        <dbReference type="Proteomes" id="UP000215914"/>
    </source>
</evidence>
<sequence>MHIFYSNSSAALLFVILLSNRHDPFGPTGNLGVTVTISISFGMSRKPVKRIRYGY</sequence>
<evidence type="ECO:0000313" key="1">
    <source>
        <dbReference type="EMBL" id="KAF5811124.1"/>
    </source>
</evidence>
<dbReference type="EMBL" id="MNCJ02000319">
    <property type="protein sequence ID" value="KAF5811124.1"/>
    <property type="molecule type" value="Genomic_DNA"/>
</dbReference>
<accession>A0A9K3JA16</accession>
<organism evidence="1 2">
    <name type="scientific">Helianthus annuus</name>
    <name type="common">Common sunflower</name>
    <dbReference type="NCBI Taxonomy" id="4232"/>
    <lineage>
        <taxon>Eukaryota</taxon>
        <taxon>Viridiplantae</taxon>
        <taxon>Streptophyta</taxon>
        <taxon>Embryophyta</taxon>
        <taxon>Tracheophyta</taxon>
        <taxon>Spermatophyta</taxon>
        <taxon>Magnoliopsida</taxon>
        <taxon>eudicotyledons</taxon>
        <taxon>Gunneridae</taxon>
        <taxon>Pentapetalae</taxon>
        <taxon>asterids</taxon>
        <taxon>campanulids</taxon>
        <taxon>Asterales</taxon>
        <taxon>Asteraceae</taxon>
        <taxon>Asteroideae</taxon>
        <taxon>Heliantheae alliance</taxon>
        <taxon>Heliantheae</taxon>
        <taxon>Helianthus</taxon>
    </lineage>
</organism>
<keyword evidence="2" id="KW-1185">Reference proteome</keyword>
<reference evidence="1" key="2">
    <citation type="submission" date="2020-06" db="EMBL/GenBank/DDBJ databases">
        <title>Helianthus annuus Genome sequencing and assembly Release 2.</title>
        <authorList>
            <person name="Gouzy J."/>
            <person name="Langlade N."/>
            <person name="Munos S."/>
        </authorList>
    </citation>
    <scope>NUCLEOTIDE SEQUENCE</scope>
    <source>
        <tissue evidence="1">Leaves</tissue>
    </source>
</reference>
<dbReference type="Proteomes" id="UP000215914">
    <property type="component" value="Unassembled WGS sequence"/>
</dbReference>
<dbReference type="Gramene" id="mRNA:HanXRQr2_Chr04g0177811">
    <property type="protein sequence ID" value="CDS:HanXRQr2_Chr04g0177811.1"/>
    <property type="gene ID" value="HanXRQr2_Chr04g0177811"/>
</dbReference>
<reference evidence="1" key="1">
    <citation type="journal article" date="2017" name="Nature">
        <title>The sunflower genome provides insights into oil metabolism, flowering and Asterid evolution.</title>
        <authorList>
            <person name="Badouin H."/>
            <person name="Gouzy J."/>
            <person name="Grassa C.J."/>
            <person name="Murat F."/>
            <person name="Staton S.E."/>
            <person name="Cottret L."/>
            <person name="Lelandais-Briere C."/>
            <person name="Owens G.L."/>
            <person name="Carrere S."/>
            <person name="Mayjonade B."/>
            <person name="Legrand L."/>
            <person name="Gill N."/>
            <person name="Kane N.C."/>
            <person name="Bowers J.E."/>
            <person name="Hubner S."/>
            <person name="Bellec A."/>
            <person name="Berard A."/>
            <person name="Berges H."/>
            <person name="Blanchet N."/>
            <person name="Boniface M.C."/>
            <person name="Brunel D."/>
            <person name="Catrice O."/>
            <person name="Chaidir N."/>
            <person name="Claudel C."/>
            <person name="Donnadieu C."/>
            <person name="Faraut T."/>
            <person name="Fievet G."/>
            <person name="Helmstetter N."/>
            <person name="King M."/>
            <person name="Knapp S.J."/>
            <person name="Lai Z."/>
            <person name="Le Paslier M.C."/>
            <person name="Lippi Y."/>
            <person name="Lorenzon L."/>
            <person name="Mandel J.R."/>
            <person name="Marage G."/>
            <person name="Marchand G."/>
            <person name="Marquand E."/>
            <person name="Bret-Mestries E."/>
            <person name="Morien E."/>
            <person name="Nambeesan S."/>
            <person name="Nguyen T."/>
            <person name="Pegot-Espagnet P."/>
            <person name="Pouilly N."/>
            <person name="Raftis F."/>
            <person name="Sallet E."/>
            <person name="Schiex T."/>
            <person name="Thomas J."/>
            <person name="Vandecasteele C."/>
            <person name="Vares D."/>
            <person name="Vear F."/>
            <person name="Vautrin S."/>
            <person name="Crespi M."/>
            <person name="Mangin B."/>
            <person name="Burke J.M."/>
            <person name="Salse J."/>
            <person name="Munos S."/>
            <person name="Vincourt P."/>
            <person name="Rieseberg L.H."/>
            <person name="Langlade N.B."/>
        </authorList>
    </citation>
    <scope>NUCLEOTIDE SEQUENCE</scope>
    <source>
        <tissue evidence="1">Leaves</tissue>
    </source>
</reference>
<dbReference type="AlphaFoldDB" id="A0A9K3JA16"/>
<comment type="caution">
    <text evidence="1">The sequence shown here is derived from an EMBL/GenBank/DDBJ whole genome shotgun (WGS) entry which is preliminary data.</text>
</comment>